<organism evidence="4 5">
    <name type="scientific">Rhodoblastus acidophilus</name>
    <name type="common">Rhodopseudomonas acidophila</name>
    <dbReference type="NCBI Taxonomy" id="1074"/>
    <lineage>
        <taxon>Bacteria</taxon>
        <taxon>Pseudomonadati</taxon>
        <taxon>Pseudomonadota</taxon>
        <taxon>Alphaproteobacteria</taxon>
        <taxon>Hyphomicrobiales</taxon>
        <taxon>Rhodoblastaceae</taxon>
        <taxon>Rhodoblastus</taxon>
    </lineage>
</organism>
<dbReference type="SUPFAM" id="SSF58104">
    <property type="entry name" value="Methyl-accepting chemotaxis protein (MCP) signaling domain"/>
    <property type="match status" value="1"/>
</dbReference>
<proteinExistence type="predicted"/>
<dbReference type="PANTHER" id="PTHR32089:SF112">
    <property type="entry name" value="LYSOZYME-LIKE PROTEIN-RELATED"/>
    <property type="match status" value="1"/>
</dbReference>
<dbReference type="Gene3D" id="1.10.287.950">
    <property type="entry name" value="Methyl-accepting chemotaxis protein"/>
    <property type="match status" value="1"/>
</dbReference>
<dbReference type="SMART" id="SM00283">
    <property type="entry name" value="MA"/>
    <property type="match status" value="1"/>
</dbReference>
<evidence type="ECO:0000256" key="1">
    <source>
        <dbReference type="ARBA" id="ARBA00023224"/>
    </source>
</evidence>
<dbReference type="SUPFAM" id="SSF141371">
    <property type="entry name" value="PilZ domain-like"/>
    <property type="match status" value="1"/>
</dbReference>
<dbReference type="PANTHER" id="PTHR32089">
    <property type="entry name" value="METHYL-ACCEPTING CHEMOTAXIS PROTEIN MCPB"/>
    <property type="match status" value="1"/>
</dbReference>
<dbReference type="RefSeq" id="WP_155444483.1">
    <property type="nucleotide sequence ID" value="NZ_JAOQNR010000001.1"/>
</dbReference>
<dbReference type="InterPro" id="IPR004089">
    <property type="entry name" value="MCPsignal_dom"/>
</dbReference>
<evidence type="ECO:0000259" key="3">
    <source>
        <dbReference type="PROSITE" id="PS50111"/>
    </source>
</evidence>
<keyword evidence="1 2" id="KW-0807">Transducer</keyword>
<evidence type="ECO:0000313" key="5">
    <source>
        <dbReference type="Proteomes" id="UP000439113"/>
    </source>
</evidence>
<accession>A0A6N8DHH9</accession>
<evidence type="ECO:0000313" key="4">
    <source>
        <dbReference type="EMBL" id="MTV29840.1"/>
    </source>
</evidence>
<reference evidence="4 5" key="1">
    <citation type="submission" date="2019-11" db="EMBL/GenBank/DDBJ databases">
        <title>Whole-genome sequence of a Rhodoblastus acidophilus DSM 142.</title>
        <authorList>
            <person name="Kyndt J.A."/>
            <person name="Meyer T.E."/>
        </authorList>
    </citation>
    <scope>NUCLEOTIDE SEQUENCE [LARGE SCALE GENOMIC DNA]</scope>
    <source>
        <strain evidence="4 5">DSM 142</strain>
    </source>
</reference>
<dbReference type="GO" id="GO:0007165">
    <property type="term" value="P:signal transduction"/>
    <property type="evidence" value="ECO:0007669"/>
    <property type="project" value="UniProtKB-KW"/>
</dbReference>
<name>A0A6N8DHH9_RHOAC</name>
<dbReference type="GO" id="GO:0016020">
    <property type="term" value="C:membrane"/>
    <property type="evidence" value="ECO:0007669"/>
    <property type="project" value="InterPro"/>
</dbReference>
<dbReference type="InterPro" id="IPR009875">
    <property type="entry name" value="PilZ_domain"/>
</dbReference>
<dbReference type="PROSITE" id="PS50111">
    <property type="entry name" value="CHEMOTAXIS_TRANSDUC_2"/>
    <property type="match status" value="1"/>
</dbReference>
<comment type="caution">
    <text evidence="4">The sequence shown here is derived from an EMBL/GenBank/DDBJ whole genome shotgun (WGS) entry which is preliminary data.</text>
</comment>
<dbReference type="EMBL" id="WNKS01000001">
    <property type="protein sequence ID" value="MTV29840.1"/>
    <property type="molecule type" value="Genomic_DNA"/>
</dbReference>
<dbReference type="Proteomes" id="UP000439113">
    <property type="component" value="Unassembled WGS sequence"/>
</dbReference>
<feature type="domain" description="Methyl-accepting transducer" evidence="3">
    <location>
        <begin position="1"/>
        <end position="248"/>
    </location>
</feature>
<dbReference type="Pfam" id="PF00015">
    <property type="entry name" value="MCPsignal"/>
    <property type="match status" value="1"/>
</dbReference>
<gene>
    <name evidence="4" type="ORF">GJ654_02390</name>
</gene>
<sequence>MIGRFRENVNAVVASISARTGEMGDTAQHLNAVAARASDAAGEAHTAANVSSENMHTVSSATEELPSSIQEIPTQIEGMRHRADQTSASARETDRHVGALVALAEKFGAIVEIIRGIAQQTNMLALNATIEAARTGEAERGFAVVASEVKTLAEHTARATDEIGAQIAEIQTATREAEGAIRAIAMAAEEMDALTAAIASSVTQQSEATTEIAHAVSRAAQSSSATSESVTHAASVIGETNSEAQRVASVTETLVAAGQTLAVTVETFLSNLGRDIGERRKALRRRASQALVIHANGESETARLVDVSDSGAKFTSSGRLRVGDAVTLQFEDGTRVRARVARLEEGFAAAQFLAEQSGVIDRAPPESSTAKSCARLRLMNAGPKHRAASF</sequence>
<evidence type="ECO:0000256" key="2">
    <source>
        <dbReference type="PROSITE-ProRule" id="PRU00284"/>
    </source>
</evidence>
<protein>
    <recommendedName>
        <fullName evidence="3">Methyl-accepting transducer domain-containing protein</fullName>
    </recommendedName>
</protein>
<dbReference type="OrthoDB" id="266313at2"/>
<dbReference type="GO" id="GO:0035438">
    <property type="term" value="F:cyclic-di-GMP binding"/>
    <property type="evidence" value="ECO:0007669"/>
    <property type="project" value="InterPro"/>
</dbReference>
<dbReference type="Gene3D" id="2.40.10.220">
    <property type="entry name" value="predicted glycosyltransferase like domains"/>
    <property type="match status" value="1"/>
</dbReference>
<dbReference type="Pfam" id="PF07238">
    <property type="entry name" value="PilZ"/>
    <property type="match status" value="1"/>
</dbReference>
<dbReference type="AlphaFoldDB" id="A0A6N8DHH9"/>